<dbReference type="Proteomes" id="UP000826616">
    <property type="component" value="Chromosome"/>
</dbReference>
<sequence>MKKMRRTKAVACLLLGAFALAGCTTSAKEAVSPETVVPVKVAQAQEGVLGTGEIFTGTVLPEQQVNIVPKIAGKIAEMPVELGMRVKKGQVLFKLEDKELRNAVRKAEAAVSAAEAGIQTAEMAQKSGVVQATGGAVQSKNGMLQAKNGMIQAQGAVTQAKSALEQTANAVKDADASFIKAEQALHDAKANRDRIAQLFEQGAVSKAQLEQAETSLVNAEAAHRSAEIARANAREKLGAAQKALATAQKAYDNATASYQNAISGYENAQKQVDVAQSEAGIEASRQALKQAQVAAASARDMLDDATVVSPIDGIIGAKKAEIGEMVSPQAPVLVVANLSEVRILTYFPADQINRIQPGSQVQVKAKAFNFQTIGTVKNISPLDEKGKGYPVEITVPNPDVKLKAGMLADVRLIAPGSQKGIVIPSSAIVKENGKTYVYVAEGDKAKRVEVKEGAEKGAEALITSGLRKNDTVIVNNVALLADQTKIEIQH</sequence>
<evidence type="ECO:0000256" key="1">
    <source>
        <dbReference type="ARBA" id="ARBA00009477"/>
    </source>
</evidence>
<dbReference type="InterPro" id="IPR058637">
    <property type="entry name" value="YknX-like_C"/>
</dbReference>
<keyword evidence="2" id="KW-0175">Coiled coil</keyword>
<proteinExistence type="inferred from homology"/>
<dbReference type="Gene3D" id="2.40.50.100">
    <property type="match status" value="2"/>
</dbReference>
<dbReference type="Gene3D" id="1.10.287.470">
    <property type="entry name" value="Helix hairpin bin"/>
    <property type="match status" value="2"/>
</dbReference>
<dbReference type="Pfam" id="PF25989">
    <property type="entry name" value="YknX_C"/>
    <property type="match status" value="1"/>
</dbReference>
<evidence type="ECO:0000259" key="4">
    <source>
        <dbReference type="Pfam" id="PF25954"/>
    </source>
</evidence>
<protein>
    <submittedName>
        <fullName evidence="6">Efflux RND transporter periplasmic adaptor subunit</fullName>
    </submittedName>
</protein>
<dbReference type="InterPro" id="IPR058792">
    <property type="entry name" value="Beta-barrel_RND_2"/>
</dbReference>
<feature type="coiled-coil region" evidence="2">
    <location>
        <begin position="209"/>
        <end position="250"/>
    </location>
</feature>
<dbReference type="SUPFAM" id="SSF111369">
    <property type="entry name" value="HlyD-like secretion proteins"/>
    <property type="match status" value="2"/>
</dbReference>
<keyword evidence="7" id="KW-1185">Reference proteome</keyword>
<feature type="chain" id="PRO_5045541552" evidence="3">
    <location>
        <begin position="22"/>
        <end position="490"/>
    </location>
</feature>
<evidence type="ECO:0000313" key="6">
    <source>
        <dbReference type="EMBL" id="QYY42731.1"/>
    </source>
</evidence>
<comment type="similarity">
    <text evidence="1">Belongs to the membrane fusion protein (MFP) (TC 8.A.1) family.</text>
</comment>
<gene>
    <name evidence="6" type="ORF">K3F53_18280</name>
</gene>
<feature type="domain" description="CusB-like beta-barrel" evidence="4">
    <location>
        <begin position="348"/>
        <end position="414"/>
    </location>
</feature>
<dbReference type="NCBIfam" id="TIGR01730">
    <property type="entry name" value="RND_mfp"/>
    <property type="match status" value="1"/>
</dbReference>
<dbReference type="PANTHER" id="PTHR30469">
    <property type="entry name" value="MULTIDRUG RESISTANCE PROTEIN MDTA"/>
    <property type="match status" value="1"/>
</dbReference>
<dbReference type="Gene3D" id="2.40.30.170">
    <property type="match status" value="1"/>
</dbReference>
<accession>A0ABX8YBB5</accession>
<evidence type="ECO:0000256" key="2">
    <source>
        <dbReference type="SAM" id="Coils"/>
    </source>
</evidence>
<name>A0ABX8YBB5_ANETH</name>
<dbReference type="Pfam" id="PF25954">
    <property type="entry name" value="Beta-barrel_RND_2"/>
    <property type="match status" value="1"/>
</dbReference>
<evidence type="ECO:0000256" key="3">
    <source>
        <dbReference type="SAM" id="SignalP"/>
    </source>
</evidence>
<evidence type="ECO:0000313" key="7">
    <source>
        <dbReference type="Proteomes" id="UP000826616"/>
    </source>
</evidence>
<organism evidence="6 7">
    <name type="scientific">Aneurinibacillus thermoaerophilus</name>
    <dbReference type="NCBI Taxonomy" id="143495"/>
    <lineage>
        <taxon>Bacteria</taxon>
        <taxon>Bacillati</taxon>
        <taxon>Bacillota</taxon>
        <taxon>Bacilli</taxon>
        <taxon>Bacillales</taxon>
        <taxon>Paenibacillaceae</taxon>
        <taxon>Aneurinibacillus group</taxon>
        <taxon>Aneurinibacillus</taxon>
    </lineage>
</organism>
<dbReference type="EMBL" id="CP080764">
    <property type="protein sequence ID" value="QYY42731.1"/>
    <property type="molecule type" value="Genomic_DNA"/>
</dbReference>
<reference evidence="6 7" key="1">
    <citation type="submission" date="2021-08" db="EMBL/GenBank/DDBJ databases">
        <title>Complete genome sequence of the strain Aneurinibacillus thermoaerophilus CCM 8960.</title>
        <authorList>
            <person name="Musilova J."/>
            <person name="Kourilova X."/>
            <person name="Pernicova I."/>
            <person name="Bezdicek M."/>
            <person name="Lengerova M."/>
            <person name="Obruca S."/>
            <person name="Sedlar K."/>
        </authorList>
    </citation>
    <scope>NUCLEOTIDE SEQUENCE [LARGE SCALE GENOMIC DNA]</scope>
    <source>
        <strain evidence="6 7">CCM 8960</strain>
    </source>
</reference>
<dbReference type="Gene3D" id="2.40.420.20">
    <property type="match status" value="1"/>
</dbReference>
<feature type="domain" description="YknX-like C-terminal permuted SH3-like" evidence="5">
    <location>
        <begin position="421"/>
        <end position="487"/>
    </location>
</feature>
<feature type="signal peptide" evidence="3">
    <location>
        <begin position="1"/>
        <end position="21"/>
    </location>
</feature>
<keyword evidence="3" id="KW-0732">Signal</keyword>
<dbReference type="InterPro" id="IPR006143">
    <property type="entry name" value="RND_pump_MFP"/>
</dbReference>
<dbReference type="PRINTS" id="PR01490">
    <property type="entry name" value="RTXTOXIND"/>
</dbReference>
<evidence type="ECO:0000259" key="5">
    <source>
        <dbReference type="Pfam" id="PF25989"/>
    </source>
</evidence>
<dbReference type="PROSITE" id="PS51257">
    <property type="entry name" value="PROKAR_LIPOPROTEIN"/>
    <property type="match status" value="1"/>
</dbReference>